<keyword evidence="3" id="KW-1185">Reference proteome</keyword>
<dbReference type="WBParaSite" id="SCUD_0000055201-mRNA-1">
    <property type="protein sequence ID" value="SCUD_0000055201-mRNA-1"/>
    <property type="gene ID" value="SCUD_0000055201"/>
</dbReference>
<keyword evidence="1" id="KW-1133">Transmembrane helix</keyword>
<dbReference type="AlphaFoldDB" id="A0A183JCZ4"/>
<dbReference type="EMBL" id="UZAK01000379">
    <property type="protein sequence ID" value="VDO62250.1"/>
    <property type="molecule type" value="Genomic_DNA"/>
</dbReference>
<keyword evidence="1" id="KW-0472">Membrane</keyword>
<reference evidence="2 3" key="2">
    <citation type="submission" date="2018-11" db="EMBL/GenBank/DDBJ databases">
        <authorList>
            <consortium name="Pathogen Informatics"/>
        </authorList>
    </citation>
    <scope>NUCLEOTIDE SEQUENCE [LARGE SCALE GENOMIC DNA]</scope>
    <source>
        <strain evidence="2">Dakar</strain>
        <strain evidence="3">Dakar, Senegal</strain>
    </source>
</reference>
<organism evidence="4">
    <name type="scientific">Schistosoma curassoni</name>
    <dbReference type="NCBI Taxonomy" id="6186"/>
    <lineage>
        <taxon>Eukaryota</taxon>
        <taxon>Metazoa</taxon>
        <taxon>Spiralia</taxon>
        <taxon>Lophotrochozoa</taxon>
        <taxon>Platyhelminthes</taxon>
        <taxon>Trematoda</taxon>
        <taxon>Digenea</taxon>
        <taxon>Strigeidida</taxon>
        <taxon>Schistosomatoidea</taxon>
        <taxon>Schistosomatidae</taxon>
        <taxon>Schistosoma</taxon>
    </lineage>
</organism>
<protein>
    <submittedName>
        <fullName evidence="2 4">Uncharacterized protein</fullName>
    </submittedName>
</protein>
<keyword evidence="1" id="KW-0812">Transmembrane</keyword>
<evidence type="ECO:0000313" key="4">
    <source>
        <dbReference type="WBParaSite" id="SCUD_0000055201-mRNA-1"/>
    </source>
</evidence>
<reference evidence="4" key="1">
    <citation type="submission" date="2016-06" db="UniProtKB">
        <authorList>
            <consortium name="WormBaseParasite"/>
        </authorList>
    </citation>
    <scope>IDENTIFICATION</scope>
</reference>
<dbReference type="Proteomes" id="UP000279833">
    <property type="component" value="Unassembled WGS sequence"/>
</dbReference>
<sequence length="55" mass="6251">MLIIVIIIIIITATMLIIVIIIVFNIQITVKKDSSNTSRDIHTLVYVQTLIIDEK</sequence>
<proteinExistence type="predicted"/>
<evidence type="ECO:0000256" key="1">
    <source>
        <dbReference type="SAM" id="Phobius"/>
    </source>
</evidence>
<evidence type="ECO:0000313" key="3">
    <source>
        <dbReference type="Proteomes" id="UP000279833"/>
    </source>
</evidence>
<evidence type="ECO:0000313" key="2">
    <source>
        <dbReference type="EMBL" id="VDO62250.1"/>
    </source>
</evidence>
<name>A0A183JCZ4_9TREM</name>
<feature type="transmembrane region" description="Helical" evidence="1">
    <location>
        <begin position="6"/>
        <end position="26"/>
    </location>
</feature>
<accession>A0A183JCZ4</accession>
<gene>
    <name evidence="2" type="ORF">SCUD_LOCUS553</name>
</gene>